<dbReference type="InterPro" id="IPR051792">
    <property type="entry name" value="GGT_bact"/>
</dbReference>
<dbReference type="InterPro" id="IPR029055">
    <property type="entry name" value="Ntn_hydrolases_N"/>
</dbReference>
<comment type="caution">
    <text evidence="6">The sequence shown here is derived from an EMBL/GenBank/DDBJ whole genome shotgun (WGS) entry which is preliminary data.</text>
</comment>
<feature type="region of interest" description="Disordered" evidence="5">
    <location>
        <begin position="1"/>
        <end position="31"/>
    </location>
</feature>
<comment type="similarity">
    <text evidence="1">Belongs to the gamma-glutamyltransferase family.</text>
</comment>
<dbReference type="InterPro" id="IPR043138">
    <property type="entry name" value="GGT_lsub"/>
</dbReference>
<organism evidence="6 7">
    <name type="scientific">Corynebacterium bovis</name>
    <dbReference type="NCBI Taxonomy" id="36808"/>
    <lineage>
        <taxon>Bacteria</taxon>
        <taxon>Bacillati</taxon>
        <taxon>Actinomycetota</taxon>
        <taxon>Actinomycetes</taxon>
        <taxon>Mycobacteriales</taxon>
        <taxon>Corynebacteriaceae</taxon>
        <taxon>Corynebacterium</taxon>
    </lineage>
</organism>
<reference evidence="6 7" key="1">
    <citation type="submission" date="2018-01" db="EMBL/GenBank/DDBJ databases">
        <title>Twenty Corynebacterium bovis Genomes.</title>
        <authorList>
            <person name="Gulvik C.A."/>
        </authorList>
    </citation>
    <scope>NUCLEOTIDE SEQUENCE [LARGE SCALE GENOMIC DNA]</scope>
    <source>
        <strain evidence="6 7">F6900</strain>
    </source>
</reference>
<dbReference type="Gene3D" id="1.10.246.130">
    <property type="match status" value="1"/>
</dbReference>
<accession>A0A3R8PDU9</accession>
<evidence type="ECO:0000313" key="6">
    <source>
        <dbReference type="EMBL" id="RRO87716.1"/>
    </source>
</evidence>
<dbReference type="Gene3D" id="3.60.20.40">
    <property type="match status" value="1"/>
</dbReference>
<keyword evidence="2" id="KW-0808">Transferase</keyword>
<feature type="region of interest" description="Disordered" evidence="5">
    <location>
        <begin position="608"/>
        <end position="650"/>
    </location>
</feature>
<dbReference type="RefSeq" id="WP_125173536.1">
    <property type="nucleotide sequence ID" value="NZ_JAPJOD010000104.1"/>
</dbReference>
<dbReference type="PANTHER" id="PTHR43199:SF1">
    <property type="entry name" value="GLUTATHIONE HYDROLASE PROENZYME"/>
    <property type="match status" value="1"/>
</dbReference>
<feature type="compositionally biased region" description="Acidic residues" evidence="5">
    <location>
        <begin position="441"/>
        <end position="450"/>
    </location>
</feature>
<evidence type="ECO:0000256" key="4">
    <source>
        <dbReference type="ARBA" id="ARBA00023145"/>
    </source>
</evidence>
<dbReference type="PRINTS" id="PR01210">
    <property type="entry name" value="GGTRANSPTASE"/>
</dbReference>
<dbReference type="Proteomes" id="UP000276526">
    <property type="component" value="Unassembled WGS sequence"/>
</dbReference>
<evidence type="ECO:0000256" key="3">
    <source>
        <dbReference type="ARBA" id="ARBA00022801"/>
    </source>
</evidence>
<evidence type="ECO:0000256" key="2">
    <source>
        <dbReference type="ARBA" id="ARBA00022679"/>
    </source>
</evidence>
<dbReference type="Pfam" id="PF01019">
    <property type="entry name" value="G_glu_transpept"/>
    <property type="match status" value="1"/>
</dbReference>
<feature type="compositionally biased region" description="Basic and acidic residues" evidence="5">
    <location>
        <begin position="418"/>
        <end position="431"/>
    </location>
</feature>
<dbReference type="GO" id="GO:0016787">
    <property type="term" value="F:hydrolase activity"/>
    <property type="evidence" value="ECO:0007669"/>
    <property type="project" value="UniProtKB-KW"/>
</dbReference>
<dbReference type="AlphaFoldDB" id="A0A3R8PDU9"/>
<dbReference type="PANTHER" id="PTHR43199">
    <property type="entry name" value="GLUTATHIONE HYDROLASE"/>
    <property type="match status" value="1"/>
</dbReference>
<gene>
    <name evidence="6" type="ORF">CXF48_02120</name>
</gene>
<evidence type="ECO:0000256" key="1">
    <source>
        <dbReference type="ARBA" id="ARBA00009381"/>
    </source>
</evidence>
<sequence length="650" mass="67989">MRSTPLRHALRTPGRTPGRETPGPRPAPGRALRTTAAVVVALLGSATLAACSDSSPDQPDASVPVAAPHGCSYDDAYNAVNAMTSDAIDPANFRADSTDPGAVAAVTNNPYATKAACDVLLAGGTAADAAVTAQYVFGLVEPQSSGPGGGALVTYLDGRTGDVTTYDGTVHAPSGEREDLRSVSTLRRAGVPQTDRLMHQLAHDHGSRPVQDLVAPAVHLARSGFTVSPRLADAAASRPDLFAEDAEGEFLTVEGRAPVAGDTVHNPAYADYLDAVAADGPGVTDVIEDLLTAHGRASRGGRDLVRDWRDDAARPLDAAPALCAPYAGHEVCGSPSTATGMMIVAEALQLLDHKHVARLTPDTAGDGPAVPRATAVHLISEAERIAFADGNTWMSDPADNPDRSRAYLDSVVTNRGLLEDRSDDIRQKRTMDTPQPSPVEGEGEYEESTEEGTSQIVVRDARGDIADVTTTLQQNFGAGIAGQGFFLNNSLDNFSRHAEAGEPNHRGPGLHPRTTMAPVIVVEGGVPRGTGHPEAIALGSPGGRGIPAYVIKSLVAVLEWGLPPDEAVRMPNFGAEGRDIVFMETGGDLDDRDFRKVRDLLGDWGQDVNTGPRESGTAVVRVGRRGVHAGADPRRQGLALGAPLPAQQRP</sequence>
<dbReference type="InterPro" id="IPR043137">
    <property type="entry name" value="GGT_ssub_C"/>
</dbReference>
<dbReference type="EMBL" id="PQNK01000002">
    <property type="protein sequence ID" value="RRO87716.1"/>
    <property type="molecule type" value="Genomic_DNA"/>
</dbReference>
<name>A0A3R8PDU9_9CORY</name>
<evidence type="ECO:0008006" key="8">
    <source>
        <dbReference type="Google" id="ProtNLM"/>
    </source>
</evidence>
<keyword evidence="3" id="KW-0378">Hydrolase</keyword>
<evidence type="ECO:0000256" key="5">
    <source>
        <dbReference type="SAM" id="MobiDB-lite"/>
    </source>
</evidence>
<feature type="region of interest" description="Disordered" evidence="5">
    <location>
        <begin position="418"/>
        <end position="453"/>
    </location>
</feature>
<proteinExistence type="inferred from homology"/>
<evidence type="ECO:0000313" key="7">
    <source>
        <dbReference type="Proteomes" id="UP000276526"/>
    </source>
</evidence>
<protein>
    <recommendedName>
        <fullName evidence="8">Gamma-glutamyltransferase</fullName>
    </recommendedName>
</protein>
<feature type="compositionally biased region" description="Low complexity" evidence="5">
    <location>
        <begin position="11"/>
        <end position="21"/>
    </location>
</feature>
<keyword evidence="4" id="KW-0865">Zymogen</keyword>
<dbReference type="GO" id="GO:0016740">
    <property type="term" value="F:transferase activity"/>
    <property type="evidence" value="ECO:0007669"/>
    <property type="project" value="UniProtKB-KW"/>
</dbReference>
<dbReference type="SUPFAM" id="SSF56235">
    <property type="entry name" value="N-terminal nucleophile aminohydrolases (Ntn hydrolases)"/>
    <property type="match status" value="1"/>
</dbReference>